<dbReference type="GO" id="GO:1902636">
    <property type="term" value="C:kinociliary basal body"/>
    <property type="evidence" value="ECO:0007669"/>
    <property type="project" value="TreeGrafter"/>
</dbReference>
<protein>
    <submittedName>
        <fullName evidence="1">Uncharacterized protein</fullName>
    </submittedName>
</protein>
<reference evidence="1" key="1">
    <citation type="submission" date="2015-11" db="EMBL/GenBank/DDBJ databases">
        <title>De novo transcriptome assembly of four potential Pierce s Disease insect vectors from Arizona vineyards.</title>
        <authorList>
            <person name="Tassone E.E."/>
        </authorList>
    </citation>
    <scope>NUCLEOTIDE SEQUENCE</scope>
</reference>
<dbReference type="InterPro" id="IPR027410">
    <property type="entry name" value="TCP-1-like_intermed_sf"/>
</dbReference>
<accession>A0A1B6KU53</accession>
<dbReference type="SUPFAM" id="SSF48592">
    <property type="entry name" value="GroEL equatorial domain-like"/>
    <property type="match status" value="1"/>
</dbReference>
<dbReference type="GO" id="GO:0051131">
    <property type="term" value="P:chaperone-mediated protein complex assembly"/>
    <property type="evidence" value="ECO:0007669"/>
    <property type="project" value="TreeGrafter"/>
</dbReference>
<dbReference type="GO" id="GO:0032502">
    <property type="term" value="P:developmental process"/>
    <property type="evidence" value="ECO:0007669"/>
    <property type="project" value="TreeGrafter"/>
</dbReference>
<dbReference type="PANTHER" id="PTHR46787">
    <property type="entry name" value="SYNDROMES PUTATIVE CHAPERONIN-RELATED"/>
    <property type="match status" value="1"/>
</dbReference>
<evidence type="ECO:0000313" key="1">
    <source>
        <dbReference type="EMBL" id="JAT14931.1"/>
    </source>
</evidence>
<dbReference type="InterPro" id="IPR028790">
    <property type="entry name" value="MKKS"/>
</dbReference>
<proteinExistence type="predicted"/>
<dbReference type="GO" id="GO:0051082">
    <property type="term" value="F:unfolded protein binding"/>
    <property type="evidence" value="ECO:0007669"/>
    <property type="project" value="InterPro"/>
</dbReference>
<dbReference type="Gene3D" id="1.10.560.10">
    <property type="entry name" value="GroEL-like equatorial domain"/>
    <property type="match status" value="2"/>
</dbReference>
<gene>
    <name evidence="1" type="ORF">g.42347</name>
</gene>
<dbReference type="EMBL" id="GEBQ01025046">
    <property type="protein sequence ID" value="JAT14931.1"/>
    <property type="molecule type" value="Transcribed_RNA"/>
</dbReference>
<dbReference type="GO" id="GO:0005737">
    <property type="term" value="C:cytoplasm"/>
    <property type="evidence" value="ECO:0007669"/>
    <property type="project" value="TreeGrafter"/>
</dbReference>
<dbReference type="Gene3D" id="3.30.260.10">
    <property type="entry name" value="TCP-1-like chaperonin intermediate domain"/>
    <property type="match status" value="1"/>
</dbReference>
<dbReference type="AlphaFoldDB" id="A0A1B6KU53"/>
<dbReference type="GO" id="GO:0005634">
    <property type="term" value="C:nucleus"/>
    <property type="evidence" value="ECO:0007669"/>
    <property type="project" value="TreeGrafter"/>
</dbReference>
<dbReference type="PANTHER" id="PTHR46787:SF1">
    <property type="entry name" value="MOLECULAR CHAPERONE MKKS"/>
    <property type="match status" value="1"/>
</dbReference>
<dbReference type="GO" id="GO:0005524">
    <property type="term" value="F:ATP binding"/>
    <property type="evidence" value="ECO:0007669"/>
    <property type="project" value="InterPro"/>
</dbReference>
<dbReference type="GO" id="GO:0060271">
    <property type="term" value="P:cilium assembly"/>
    <property type="evidence" value="ECO:0007669"/>
    <property type="project" value="InterPro"/>
</dbReference>
<dbReference type="GO" id="GO:0006457">
    <property type="term" value="P:protein folding"/>
    <property type="evidence" value="ECO:0007669"/>
    <property type="project" value="InterPro"/>
</dbReference>
<dbReference type="InterPro" id="IPR027413">
    <property type="entry name" value="GROEL-like_equatorial_sf"/>
</dbReference>
<name>A0A1B6KU53_9HEMI</name>
<sequence length="531" mass="58998">MEPDHVTLMPVNSDENVRTLREFRKVLETTRGPQGSLKLLVTGGGYHQLTASGAALLSRLELENPILQCISQVARGLVDHGLYLGMMVSHLLELHWSSDCCVGKQKMSKTISMLSQSLQELMQSDLVCRKVNFSSINSFLPLVRSVVTSKPNVLFGGLDVDKVCFQIVRVFLNCIDEQTGSVGRVHVKVDDGGIRVTSYNGLLYQITEDQDLKVIKQIISEVKILIFTLKLENSCDSESFISEIDQAMSIIEEAIEMGVNLVACQKTVAPEIKLYLMRKGVLLLDRMGTDFTSMLVQISQAFPISHLQIEISDVPKFVGTLSSVKHIQFNASEYVLLQNKDAAVGTLLLQTRSLAGTDHVKELVHQAINSLRSLATHPVLTFGGGCLEVWLSMQIGLIKHNHPTDRDLQRVAQWVQLALLSTCTAEAADSVYHHGWRERQEEQGGRENSCCCGHVTRSQLIEVDSQLIPLSEVTQAQLRLSPPRPTSCLLAPHVLVDNHQQKVNVIFSALETFTNLNEVGLILYLDKLRVK</sequence>
<organism evidence="1">
    <name type="scientific">Graphocephala atropunctata</name>
    <dbReference type="NCBI Taxonomy" id="36148"/>
    <lineage>
        <taxon>Eukaryota</taxon>
        <taxon>Metazoa</taxon>
        <taxon>Ecdysozoa</taxon>
        <taxon>Arthropoda</taxon>
        <taxon>Hexapoda</taxon>
        <taxon>Insecta</taxon>
        <taxon>Pterygota</taxon>
        <taxon>Neoptera</taxon>
        <taxon>Paraneoptera</taxon>
        <taxon>Hemiptera</taxon>
        <taxon>Auchenorrhyncha</taxon>
        <taxon>Membracoidea</taxon>
        <taxon>Cicadellidae</taxon>
        <taxon>Cicadellinae</taxon>
        <taxon>Cicadellini</taxon>
        <taxon>Graphocephala</taxon>
    </lineage>
</organism>
<dbReference type="Pfam" id="PF00118">
    <property type="entry name" value="Cpn60_TCP1"/>
    <property type="match status" value="1"/>
</dbReference>
<dbReference type="SUPFAM" id="SSF52029">
    <property type="entry name" value="GroEL apical domain-like"/>
    <property type="match status" value="1"/>
</dbReference>
<dbReference type="InterPro" id="IPR027409">
    <property type="entry name" value="GroEL-like_apical_dom_sf"/>
</dbReference>
<dbReference type="InterPro" id="IPR002423">
    <property type="entry name" value="Cpn60/GroEL/TCP-1"/>
</dbReference>
<dbReference type="Gene3D" id="3.50.7.10">
    <property type="entry name" value="GroEL"/>
    <property type="match status" value="1"/>
</dbReference>